<dbReference type="AlphaFoldDB" id="A0AAD9QDM7"/>
<proteinExistence type="predicted"/>
<dbReference type="InterPro" id="IPR012337">
    <property type="entry name" value="RNaseH-like_sf"/>
</dbReference>
<keyword evidence="2" id="KW-1185">Reference proteome</keyword>
<dbReference type="InterPro" id="IPR050951">
    <property type="entry name" value="Retrovirus_Pol_polyprotein"/>
</dbReference>
<dbReference type="PANTHER" id="PTHR37984:SF5">
    <property type="entry name" value="PROTEIN NYNRIN-LIKE"/>
    <property type="match status" value="1"/>
</dbReference>
<sequence length="103" mass="11545">MYLPGTTANTVIIKLKSIFAKWGIPLELVPDNGPRFDSRMFKDFASRNGEAECAVKIAKSILSQEDQILALMSYRSTPSTVTGYSPSEIMLQQQIRTTLPRYT</sequence>
<evidence type="ECO:0000313" key="1">
    <source>
        <dbReference type="EMBL" id="KAK2559348.1"/>
    </source>
</evidence>
<dbReference type="GO" id="GO:0003676">
    <property type="term" value="F:nucleic acid binding"/>
    <property type="evidence" value="ECO:0007669"/>
    <property type="project" value="InterPro"/>
</dbReference>
<dbReference type="InterPro" id="IPR036397">
    <property type="entry name" value="RNaseH_sf"/>
</dbReference>
<dbReference type="PANTHER" id="PTHR37984">
    <property type="entry name" value="PROTEIN CBG26694"/>
    <property type="match status" value="1"/>
</dbReference>
<protein>
    <recommendedName>
        <fullName evidence="3">Integrase catalytic domain-containing protein</fullName>
    </recommendedName>
</protein>
<dbReference type="EMBL" id="JARQWQ010000040">
    <property type="protein sequence ID" value="KAK2559348.1"/>
    <property type="molecule type" value="Genomic_DNA"/>
</dbReference>
<comment type="caution">
    <text evidence="1">The sequence shown here is derived from an EMBL/GenBank/DDBJ whole genome shotgun (WGS) entry which is preliminary data.</text>
</comment>
<organism evidence="1 2">
    <name type="scientific">Acropora cervicornis</name>
    <name type="common">Staghorn coral</name>
    <dbReference type="NCBI Taxonomy" id="6130"/>
    <lineage>
        <taxon>Eukaryota</taxon>
        <taxon>Metazoa</taxon>
        <taxon>Cnidaria</taxon>
        <taxon>Anthozoa</taxon>
        <taxon>Hexacorallia</taxon>
        <taxon>Scleractinia</taxon>
        <taxon>Astrocoeniina</taxon>
        <taxon>Acroporidae</taxon>
        <taxon>Acropora</taxon>
    </lineage>
</organism>
<dbReference type="Proteomes" id="UP001249851">
    <property type="component" value="Unassembled WGS sequence"/>
</dbReference>
<gene>
    <name evidence="1" type="ORF">P5673_017966</name>
</gene>
<reference evidence="1" key="1">
    <citation type="journal article" date="2023" name="G3 (Bethesda)">
        <title>Whole genome assembly and annotation of the endangered Caribbean coral Acropora cervicornis.</title>
        <authorList>
            <person name="Selwyn J.D."/>
            <person name="Vollmer S.V."/>
        </authorList>
    </citation>
    <scope>NUCLEOTIDE SEQUENCE</scope>
    <source>
        <strain evidence="1">K2</strain>
    </source>
</reference>
<accession>A0AAD9QDM7</accession>
<name>A0AAD9QDM7_ACRCE</name>
<evidence type="ECO:0008006" key="3">
    <source>
        <dbReference type="Google" id="ProtNLM"/>
    </source>
</evidence>
<dbReference type="SUPFAM" id="SSF53098">
    <property type="entry name" value="Ribonuclease H-like"/>
    <property type="match status" value="1"/>
</dbReference>
<reference evidence="1" key="2">
    <citation type="journal article" date="2023" name="Science">
        <title>Genomic signatures of disease resistance in endangered staghorn corals.</title>
        <authorList>
            <person name="Vollmer S.V."/>
            <person name="Selwyn J.D."/>
            <person name="Despard B.A."/>
            <person name="Roesel C.L."/>
        </authorList>
    </citation>
    <scope>NUCLEOTIDE SEQUENCE</scope>
    <source>
        <strain evidence="1">K2</strain>
    </source>
</reference>
<evidence type="ECO:0000313" key="2">
    <source>
        <dbReference type="Proteomes" id="UP001249851"/>
    </source>
</evidence>
<dbReference type="Gene3D" id="3.30.420.10">
    <property type="entry name" value="Ribonuclease H-like superfamily/Ribonuclease H"/>
    <property type="match status" value="1"/>
</dbReference>